<evidence type="ECO:0000256" key="1">
    <source>
        <dbReference type="SAM" id="MobiDB-lite"/>
    </source>
</evidence>
<dbReference type="AlphaFoldDB" id="A0AAV7G7H8"/>
<keyword evidence="3" id="KW-1185">Reference proteome</keyword>
<comment type="caution">
    <text evidence="2">The sequence shown here is derived from an EMBL/GenBank/DDBJ whole genome shotgun (WGS) entry which is preliminary data.</text>
</comment>
<proteinExistence type="predicted"/>
<protein>
    <submittedName>
        <fullName evidence="2">Uncharacterized protein</fullName>
    </submittedName>
</protein>
<dbReference type="Proteomes" id="UP000775213">
    <property type="component" value="Unassembled WGS sequence"/>
</dbReference>
<evidence type="ECO:0000313" key="2">
    <source>
        <dbReference type="EMBL" id="KAH0451687.1"/>
    </source>
</evidence>
<gene>
    <name evidence="2" type="ORF">IEQ34_018986</name>
</gene>
<accession>A0AAV7G7H8</accession>
<dbReference type="EMBL" id="JAGFBR010000017">
    <property type="protein sequence ID" value="KAH0451687.1"/>
    <property type="molecule type" value="Genomic_DNA"/>
</dbReference>
<sequence>MFDSEEAPSGEGGRATSPRTPDLMRSRQSWRLSSSLPDRTSRSLCIWSFPTDGSPPETRSANSMASARVVATD</sequence>
<evidence type="ECO:0000313" key="3">
    <source>
        <dbReference type="Proteomes" id="UP000775213"/>
    </source>
</evidence>
<name>A0AAV7G7H8_DENCH</name>
<organism evidence="2 3">
    <name type="scientific">Dendrobium chrysotoxum</name>
    <name type="common">Orchid</name>
    <dbReference type="NCBI Taxonomy" id="161865"/>
    <lineage>
        <taxon>Eukaryota</taxon>
        <taxon>Viridiplantae</taxon>
        <taxon>Streptophyta</taxon>
        <taxon>Embryophyta</taxon>
        <taxon>Tracheophyta</taxon>
        <taxon>Spermatophyta</taxon>
        <taxon>Magnoliopsida</taxon>
        <taxon>Liliopsida</taxon>
        <taxon>Asparagales</taxon>
        <taxon>Orchidaceae</taxon>
        <taxon>Epidendroideae</taxon>
        <taxon>Malaxideae</taxon>
        <taxon>Dendrobiinae</taxon>
        <taxon>Dendrobium</taxon>
    </lineage>
</organism>
<feature type="compositionally biased region" description="Low complexity" evidence="1">
    <location>
        <begin position="26"/>
        <end position="36"/>
    </location>
</feature>
<reference evidence="2 3" key="1">
    <citation type="journal article" date="2021" name="Hortic Res">
        <title>Chromosome-scale assembly of the Dendrobium chrysotoxum genome enhances the understanding of orchid evolution.</title>
        <authorList>
            <person name="Zhang Y."/>
            <person name="Zhang G.Q."/>
            <person name="Zhang D."/>
            <person name="Liu X.D."/>
            <person name="Xu X.Y."/>
            <person name="Sun W.H."/>
            <person name="Yu X."/>
            <person name="Zhu X."/>
            <person name="Wang Z.W."/>
            <person name="Zhao X."/>
            <person name="Zhong W.Y."/>
            <person name="Chen H."/>
            <person name="Yin W.L."/>
            <person name="Huang T."/>
            <person name="Niu S.C."/>
            <person name="Liu Z.J."/>
        </authorList>
    </citation>
    <scope>NUCLEOTIDE SEQUENCE [LARGE SCALE GENOMIC DNA]</scope>
    <source>
        <strain evidence="2">Lindl</strain>
    </source>
</reference>
<feature type="region of interest" description="Disordered" evidence="1">
    <location>
        <begin position="1"/>
        <end position="73"/>
    </location>
</feature>